<dbReference type="GO" id="GO:0004383">
    <property type="term" value="F:guanylate cyclase activity"/>
    <property type="evidence" value="ECO:0007669"/>
    <property type="project" value="UniProtKB-EC"/>
</dbReference>
<keyword evidence="6 8" id="KW-0456">Lyase</keyword>
<dbReference type="Pfam" id="PF00211">
    <property type="entry name" value="Guanylate_cyc"/>
    <property type="match status" value="1"/>
</dbReference>
<dbReference type="EC" id="4.6.1.2" evidence="2"/>
<dbReference type="SMART" id="SM00044">
    <property type="entry name" value="CYCc"/>
    <property type="match status" value="1"/>
</dbReference>
<dbReference type="PROSITE" id="PS50125">
    <property type="entry name" value="GUANYLATE_CYCLASE_2"/>
    <property type="match status" value="1"/>
</dbReference>
<feature type="region of interest" description="Disordered" evidence="10">
    <location>
        <begin position="798"/>
        <end position="944"/>
    </location>
</feature>
<dbReference type="InterPro" id="IPR011645">
    <property type="entry name" value="HNOB_dom_associated"/>
</dbReference>
<sequence>MYGLLLQSAADFLKGKYGEETWEKIRREANLTVNGFATHNIYSETIMVDLAMAAAKITGDTVETIMDSFGVEFVNFVGQFGYDRILKVLGRHMRDFLNGLDNLHEYLRFSYPKLKPPSFFVEDETKNGLTLTYRSRRRGYLHYVKGQIRQVGKVFYNTRVDIFVVANDFNDLTQTSHVKFRLLFDNKAYREVANHVVDNIVDSIPLRPELLFELFPFHIVFSRKMEIRSVGPGLRAVVPKAVGKNMCDLFTLERPLTSFTWEDVLHHTNNVFQLVGRTNVGQRTPDPSDGPNSGGAGSIDSSDRDDRAEGPQDSNILHLKGQMMYMTEWDCIMFLGTPIMSSLDDMFRIGLYINDLSMHDSSRDLVLAGTQQSAELKLALDQEQEKSRLLEQSMIKLDQEMQRTDALLYQMIPKPVADRLRRGVPSVETCQVFDNVTILFSDVVGFTTICSQITPMEVVSMLNAMYTQFDQLSESHSVYKVETIGDAYMAVSGAPTVTKYHALHMCDMALDMRSSMCNLLNPSNNETMKIRMGIHTGTTVAGVVGIKMPRYCLFGDTVNTASRMETSGEAMKIHISETTRRELNGYPYEVENRGSIEVKGKGLMKTYWLLGKKEILEKDLPTCPFIAIMEEEVRRRNLDEHIDSTNSRLTTDNQYAVSPLTYSPVSFKDVDDRASPTGRKLSKESTDGDALRYGATLSPRGSRSGPPGCPFSMGLFSGSSPVDMQFKLPDQHHHMLKKNSIDVTYSSVFDDVKQANNNTYKNPATASFHGPPTMQVHIPPPTQVHVLAGQAVSGLISDGRSVRDKFESSKPSFSPPRSSAPQSRDSGISVTEPAFNNQSGLSPSHLASKNVTTSNEKDSSAVRQFVGSSPQKTSHEKQKTPFQTPPLESISPYRGRNLDSDSTIGLDSRSESVNSQQHADTPYTPQKNNEGRNLKDATGKGSLGHKVAPVPQEFEKLMQGKQVTNGAVVIKNEFGCMSGSCTDKHRTDRKSKACHIV</sequence>
<reference evidence="12 13" key="1">
    <citation type="submission" date="2024-04" db="EMBL/GenBank/DDBJ databases">
        <authorList>
            <consortium name="Genoscope - CEA"/>
            <person name="William W."/>
        </authorList>
    </citation>
    <scope>NUCLEOTIDE SEQUENCE [LARGE SCALE GENOMIC DNA]</scope>
</reference>
<evidence type="ECO:0000313" key="12">
    <source>
        <dbReference type="EMBL" id="CAL1542536.1"/>
    </source>
</evidence>
<dbReference type="Gene3D" id="3.30.450.260">
    <property type="entry name" value="Haem NO binding associated domain"/>
    <property type="match status" value="1"/>
</dbReference>
<dbReference type="InterPro" id="IPR042463">
    <property type="entry name" value="HNOB_dom_associated_sf"/>
</dbReference>
<evidence type="ECO:0000259" key="11">
    <source>
        <dbReference type="PROSITE" id="PS50125"/>
    </source>
</evidence>
<name>A0AAV2IAM8_LYMST</name>
<dbReference type="InterPro" id="IPR018297">
    <property type="entry name" value="A/G_cyclase_CS"/>
</dbReference>
<feature type="compositionally biased region" description="Polar residues" evidence="10">
    <location>
        <begin position="900"/>
        <end position="928"/>
    </location>
</feature>
<dbReference type="PROSITE" id="PS00452">
    <property type="entry name" value="GUANYLATE_CYCLASE_1"/>
    <property type="match status" value="1"/>
</dbReference>
<dbReference type="Proteomes" id="UP001497497">
    <property type="component" value="Unassembled WGS sequence"/>
</dbReference>
<feature type="region of interest" description="Disordered" evidence="10">
    <location>
        <begin position="276"/>
        <end position="314"/>
    </location>
</feature>
<keyword evidence="7" id="KW-0141">cGMP biosynthesis</keyword>
<evidence type="ECO:0000313" key="13">
    <source>
        <dbReference type="Proteomes" id="UP001497497"/>
    </source>
</evidence>
<evidence type="ECO:0000256" key="9">
    <source>
        <dbReference type="SAM" id="Coils"/>
    </source>
</evidence>
<dbReference type="GO" id="GO:0038060">
    <property type="term" value="P:nitric oxide-cGMP-mediated signaling"/>
    <property type="evidence" value="ECO:0007669"/>
    <property type="project" value="TreeGrafter"/>
</dbReference>
<dbReference type="Gene3D" id="3.90.1520.10">
    <property type="entry name" value="H-NOX domain"/>
    <property type="match status" value="1"/>
</dbReference>
<dbReference type="CDD" id="cd07302">
    <property type="entry name" value="CHD"/>
    <property type="match status" value="1"/>
</dbReference>
<dbReference type="Gene3D" id="6.10.250.780">
    <property type="match status" value="1"/>
</dbReference>
<feature type="region of interest" description="Disordered" evidence="10">
    <location>
        <begin position="668"/>
        <end position="709"/>
    </location>
</feature>
<dbReference type="AlphaFoldDB" id="A0AAV2IAM8"/>
<dbReference type="PANTHER" id="PTHR45655">
    <property type="entry name" value="GUANYLATE CYCLASE SOLUBLE SUBUNIT BETA-2"/>
    <property type="match status" value="1"/>
</dbReference>
<feature type="compositionally biased region" description="Low complexity" evidence="10">
    <location>
        <begin position="809"/>
        <end position="826"/>
    </location>
</feature>
<feature type="coiled-coil region" evidence="9">
    <location>
        <begin position="373"/>
        <end position="400"/>
    </location>
</feature>
<feature type="compositionally biased region" description="Basic and acidic residues" evidence="10">
    <location>
        <begin position="929"/>
        <end position="938"/>
    </location>
</feature>
<dbReference type="GO" id="GO:0008074">
    <property type="term" value="C:guanylate cyclase complex, soluble"/>
    <property type="evidence" value="ECO:0007669"/>
    <property type="project" value="TreeGrafter"/>
</dbReference>
<accession>A0AAV2IAM8</accession>
<dbReference type="InterPro" id="IPR029787">
    <property type="entry name" value="Nucleotide_cyclase"/>
</dbReference>
<evidence type="ECO:0000256" key="1">
    <source>
        <dbReference type="ARBA" id="ARBA00004496"/>
    </source>
</evidence>
<evidence type="ECO:0000256" key="5">
    <source>
        <dbReference type="ARBA" id="ARBA00023134"/>
    </source>
</evidence>
<dbReference type="Gene3D" id="3.30.70.1230">
    <property type="entry name" value="Nucleotide cyclase"/>
    <property type="match status" value="1"/>
</dbReference>
<dbReference type="InterPro" id="IPR038158">
    <property type="entry name" value="H-NOX_domain_sf"/>
</dbReference>
<dbReference type="InterPro" id="IPR001054">
    <property type="entry name" value="A/G_cyclase"/>
</dbReference>
<keyword evidence="3" id="KW-0963">Cytoplasm</keyword>
<feature type="domain" description="Guanylate cyclase" evidence="11">
    <location>
        <begin position="437"/>
        <end position="565"/>
    </location>
</feature>
<evidence type="ECO:0000256" key="2">
    <source>
        <dbReference type="ARBA" id="ARBA00012202"/>
    </source>
</evidence>
<evidence type="ECO:0000256" key="7">
    <source>
        <dbReference type="ARBA" id="ARBA00023293"/>
    </source>
</evidence>
<dbReference type="PANTHER" id="PTHR45655:SF10">
    <property type="entry name" value="SOLUBLE GUANYLATE CYCLASE 88E"/>
    <property type="match status" value="1"/>
</dbReference>
<keyword evidence="13" id="KW-1185">Reference proteome</keyword>
<dbReference type="Pfam" id="PF07700">
    <property type="entry name" value="HNOB"/>
    <property type="match status" value="1"/>
</dbReference>
<comment type="subcellular location">
    <subcellularLocation>
        <location evidence="1">Cytoplasm</location>
    </subcellularLocation>
</comment>
<proteinExistence type="inferred from homology"/>
<evidence type="ECO:0000256" key="3">
    <source>
        <dbReference type="ARBA" id="ARBA00022490"/>
    </source>
</evidence>
<feature type="compositionally biased region" description="Basic and acidic residues" evidence="10">
    <location>
        <begin position="681"/>
        <end position="690"/>
    </location>
</feature>
<protein>
    <recommendedName>
        <fullName evidence="2">guanylate cyclase</fullName>
        <ecNumber evidence="2">4.6.1.2</ecNumber>
    </recommendedName>
</protein>
<evidence type="ECO:0000256" key="8">
    <source>
        <dbReference type="RuleBase" id="RU000405"/>
    </source>
</evidence>
<dbReference type="GO" id="GO:0070482">
    <property type="term" value="P:response to oxygen levels"/>
    <property type="evidence" value="ECO:0007669"/>
    <property type="project" value="TreeGrafter"/>
</dbReference>
<keyword evidence="4" id="KW-0547">Nucleotide-binding</keyword>
<gene>
    <name evidence="12" type="ORF">GSLYS_00016084001</name>
</gene>
<dbReference type="SUPFAM" id="SSF111126">
    <property type="entry name" value="Ligand-binding domain in the NO signalling and Golgi transport"/>
    <property type="match status" value="1"/>
</dbReference>
<dbReference type="EMBL" id="CAXITT010000490">
    <property type="protein sequence ID" value="CAL1542536.1"/>
    <property type="molecule type" value="Genomic_DNA"/>
</dbReference>
<feature type="compositionally biased region" description="Basic and acidic residues" evidence="10">
    <location>
        <begin position="301"/>
        <end position="310"/>
    </location>
</feature>
<keyword evidence="5" id="KW-0342">GTP-binding</keyword>
<feature type="compositionally biased region" description="Polar residues" evidence="10">
    <location>
        <begin position="834"/>
        <end position="854"/>
    </location>
</feature>
<comment type="similarity">
    <text evidence="8">Belongs to the adenylyl cyclase class-4/guanylyl cyclase family.</text>
</comment>
<dbReference type="FunFam" id="3.30.70.1230:FF:000007">
    <property type="entry name" value="Guanylate cyclase soluble subunit alpha-3"/>
    <property type="match status" value="1"/>
</dbReference>
<comment type="caution">
    <text evidence="12">The sequence shown here is derived from an EMBL/GenBank/DDBJ whole genome shotgun (WGS) entry which is preliminary data.</text>
</comment>
<dbReference type="GO" id="GO:0020037">
    <property type="term" value="F:heme binding"/>
    <property type="evidence" value="ECO:0007669"/>
    <property type="project" value="InterPro"/>
</dbReference>
<dbReference type="SUPFAM" id="SSF55073">
    <property type="entry name" value="Nucleotide cyclase"/>
    <property type="match status" value="1"/>
</dbReference>
<keyword evidence="9" id="KW-0175">Coiled coil</keyword>
<evidence type="ECO:0000256" key="6">
    <source>
        <dbReference type="ARBA" id="ARBA00023239"/>
    </source>
</evidence>
<dbReference type="GO" id="GO:0005525">
    <property type="term" value="F:GTP binding"/>
    <property type="evidence" value="ECO:0007669"/>
    <property type="project" value="UniProtKB-KW"/>
</dbReference>
<dbReference type="InterPro" id="IPR024096">
    <property type="entry name" value="NO_sig/Golgi_transp_ligand-bd"/>
</dbReference>
<organism evidence="12 13">
    <name type="scientific">Lymnaea stagnalis</name>
    <name type="common">Great pond snail</name>
    <name type="synonym">Helix stagnalis</name>
    <dbReference type="NCBI Taxonomy" id="6523"/>
    <lineage>
        <taxon>Eukaryota</taxon>
        <taxon>Metazoa</taxon>
        <taxon>Spiralia</taxon>
        <taxon>Lophotrochozoa</taxon>
        <taxon>Mollusca</taxon>
        <taxon>Gastropoda</taxon>
        <taxon>Heterobranchia</taxon>
        <taxon>Euthyneura</taxon>
        <taxon>Panpulmonata</taxon>
        <taxon>Hygrophila</taxon>
        <taxon>Lymnaeoidea</taxon>
        <taxon>Lymnaeidae</taxon>
        <taxon>Lymnaea</taxon>
    </lineage>
</organism>
<dbReference type="InterPro" id="IPR011644">
    <property type="entry name" value="Heme_NO-bd"/>
</dbReference>
<evidence type="ECO:0000256" key="10">
    <source>
        <dbReference type="SAM" id="MobiDB-lite"/>
    </source>
</evidence>
<evidence type="ECO:0000256" key="4">
    <source>
        <dbReference type="ARBA" id="ARBA00022741"/>
    </source>
</evidence>
<dbReference type="Pfam" id="PF07701">
    <property type="entry name" value="HNOBA"/>
    <property type="match status" value="1"/>
</dbReference>